<sequence>MWLSRGRVAGGEYSNGSGPGSKHFDLWPLSKAAEACFGTAQWPADRVVPQP</sequence>
<evidence type="ECO:0000313" key="3">
    <source>
        <dbReference type="Proteomes" id="UP001458415"/>
    </source>
</evidence>
<proteinExistence type="predicted"/>
<evidence type="ECO:0000313" key="2">
    <source>
        <dbReference type="EMBL" id="MER6976370.1"/>
    </source>
</evidence>
<dbReference type="Proteomes" id="UP001458415">
    <property type="component" value="Unassembled WGS sequence"/>
</dbReference>
<name>A0ABV1VWQ4_9ACTN</name>
<feature type="region of interest" description="Disordered" evidence="1">
    <location>
        <begin position="1"/>
        <end position="20"/>
    </location>
</feature>
<accession>A0ABV1VWQ4</accession>
<dbReference type="EMBL" id="JBEPCU010000038">
    <property type="protein sequence ID" value="MER6976370.1"/>
    <property type="molecule type" value="Genomic_DNA"/>
</dbReference>
<protein>
    <submittedName>
        <fullName evidence="2">Uncharacterized protein</fullName>
    </submittedName>
</protein>
<keyword evidence="3" id="KW-1185">Reference proteome</keyword>
<gene>
    <name evidence="2" type="ORF">ABT317_04790</name>
</gene>
<organism evidence="2 3">
    <name type="scientific">Streptomyces carpinensis</name>
    <dbReference type="NCBI Taxonomy" id="66369"/>
    <lineage>
        <taxon>Bacteria</taxon>
        <taxon>Bacillati</taxon>
        <taxon>Actinomycetota</taxon>
        <taxon>Actinomycetes</taxon>
        <taxon>Kitasatosporales</taxon>
        <taxon>Streptomycetaceae</taxon>
        <taxon>Streptomyces</taxon>
    </lineage>
</organism>
<reference evidence="2 3" key="1">
    <citation type="submission" date="2024-06" db="EMBL/GenBank/DDBJ databases">
        <title>The Natural Products Discovery Center: Release of the First 8490 Sequenced Strains for Exploring Actinobacteria Biosynthetic Diversity.</title>
        <authorList>
            <person name="Kalkreuter E."/>
            <person name="Kautsar S.A."/>
            <person name="Yang D."/>
            <person name="Bader C.D."/>
            <person name="Teijaro C.N."/>
            <person name="Fluegel L."/>
            <person name="Davis C.M."/>
            <person name="Simpson J.R."/>
            <person name="Lauterbach L."/>
            <person name="Steele A.D."/>
            <person name="Gui C."/>
            <person name="Meng S."/>
            <person name="Li G."/>
            <person name="Viehrig K."/>
            <person name="Ye F."/>
            <person name="Su P."/>
            <person name="Kiefer A.F."/>
            <person name="Nichols A."/>
            <person name="Cepeda A.J."/>
            <person name="Yan W."/>
            <person name="Fan B."/>
            <person name="Jiang Y."/>
            <person name="Adhikari A."/>
            <person name="Zheng C.-J."/>
            <person name="Schuster L."/>
            <person name="Cowan T.M."/>
            <person name="Smanski M.J."/>
            <person name="Chevrette M.G."/>
            <person name="De Carvalho L.P.S."/>
            <person name="Shen B."/>
        </authorList>
    </citation>
    <scope>NUCLEOTIDE SEQUENCE [LARGE SCALE GENOMIC DNA]</scope>
    <source>
        <strain evidence="2 3">NPDC000634</strain>
    </source>
</reference>
<comment type="caution">
    <text evidence="2">The sequence shown here is derived from an EMBL/GenBank/DDBJ whole genome shotgun (WGS) entry which is preliminary data.</text>
</comment>
<evidence type="ECO:0000256" key="1">
    <source>
        <dbReference type="SAM" id="MobiDB-lite"/>
    </source>
</evidence>